<dbReference type="EMBL" id="JASBWT010000011">
    <property type="protein sequence ID" value="KAJ9100572.1"/>
    <property type="molecule type" value="Genomic_DNA"/>
</dbReference>
<name>A0ACC2VNT4_9TREE</name>
<organism evidence="1 2">
    <name type="scientific">Naganishia friedmannii</name>
    <dbReference type="NCBI Taxonomy" id="89922"/>
    <lineage>
        <taxon>Eukaryota</taxon>
        <taxon>Fungi</taxon>
        <taxon>Dikarya</taxon>
        <taxon>Basidiomycota</taxon>
        <taxon>Agaricomycotina</taxon>
        <taxon>Tremellomycetes</taxon>
        <taxon>Filobasidiales</taxon>
        <taxon>Filobasidiaceae</taxon>
        <taxon>Naganishia</taxon>
    </lineage>
</organism>
<reference evidence="1" key="1">
    <citation type="submission" date="2023-04" db="EMBL/GenBank/DDBJ databases">
        <title>Draft Genome sequencing of Naganishia species isolated from polar environments using Oxford Nanopore Technology.</title>
        <authorList>
            <person name="Leo P."/>
            <person name="Venkateswaran K."/>
        </authorList>
    </citation>
    <scope>NUCLEOTIDE SEQUENCE</scope>
    <source>
        <strain evidence="1">MNA-CCFEE 5423</strain>
    </source>
</reference>
<evidence type="ECO:0000313" key="1">
    <source>
        <dbReference type="EMBL" id="KAJ9100572.1"/>
    </source>
</evidence>
<comment type="caution">
    <text evidence="1">The sequence shown here is derived from an EMBL/GenBank/DDBJ whole genome shotgun (WGS) entry which is preliminary data.</text>
</comment>
<keyword evidence="2" id="KW-1185">Reference proteome</keyword>
<proteinExistence type="predicted"/>
<evidence type="ECO:0000313" key="2">
    <source>
        <dbReference type="Proteomes" id="UP001227268"/>
    </source>
</evidence>
<gene>
    <name evidence="1" type="ORF">QFC21_003616</name>
</gene>
<dbReference type="Proteomes" id="UP001227268">
    <property type="component" value="Unassembled WGS sequence"/>
</dbReference>
<sequence>MASNPPIAGLSANGSFSLQARIDRFLTTIEPHLQYFTNQGRAHLDSTIKRDRAERRYLNHDKTGWASVPLGGTSLVDASGGAGDISRGSEDSVNAMSSVSQRGGRVARMRDRNGNTKANARIGDLPKKTGKAWTKTGALETPIEIDSSSSPIQPWKEIKATIPVAISPASLPIPSPVLVPGLDYLAGIMIAPRPTNPAYHAKQMFVRARRKPIVIPADDKSSRKRKHVVDEGDSGGKRHNIIDKAKRHIQRDESPEIQILPDAGNEQRSNAPPAIPDPKRRKQRQESAALGAGTSNPRILPRKQTGIKIAERKLIVLPDWYGKESYCEPGPLQEASSKLNMTIPIPKKKETDVKASIIVGETSKKKKSSNNAAITLTAEEKAREEILTARRTRRRERMRLKTASVPISKRSGNKVTKEEDDGQSCSDHDGADQITRAGSRGVQAKKAKTSLKQKAINQRGNIGTALLQAYDNSGNMDRSHRITLPKTTLRLGIFSKGMSSRQGETSKGVKHPPDLQFQTESFMKRKEKHPAISSSDPTNMNGSDASSESDCQVEERVVTPVKKTKTQQPDMKKGRKHKASSEMPQSEGKSKQTSKEWKQPSPDWPSVLPTSDRSDGLKNADNRDNSASLARSKGITKCFPPSESGQKSSCLSSNHDNMVSPHSRSASAPVMMNLPSTTRRPQHSGRSPALRFVDSLERQSLNAQQPMGESRLSSESPPLGDISYGSILANALAEASGPSVIVQVSSSAFGSLLNAYIKYGSDQDSAADYQRESDANWARAQEWQAIDVEGYDSEDEQNQIIPDEFNQEVHNDAAEATRQILSYDVPLPSDPVEAESQDDLSEGEIAGVEFVDLIRRDDDKLGGDGVLEELEPLDHLRHIGPLVPSSDYSNHINALDVFGTDAEQARRVLYGTSFHR</sequence>
<accession>A0ACC2VNT4</accession>
<protein>
    <submittedName>
        <fullName evidence="1">Uncharacterized protein</fullName>
    </submittedName>
</protein>